<dbReference type="EMBL" id="CAJJDM010000102">
    <property type="protein sequence ID" value="CAD8095579.1"/>
    <property type="molecule type" value="Genomic_DNA"/>
</dbReference>
<dbReference type="GO" id="GO:0005868">
    <property type="term" value="C:cytoplasmic dynein complex"/>
    <property type="evidence" value="ECO:0007669"/>
    <property type="project" value="TreeGrafter"/>
</dbReference>
<dbReference type="AlphaFoldDB" id="A0A8S1NWB7"/>
<evidence type="ECO:0000256" key="1">
    <source>
        <dbReference type="RuleBase" id="RU365010"/>
    </source>
</evidence>
<comment type="caution">
    <text evidence="2">The sequence shown here is derived from an EMBL/GenBank/DDBJ whole genome shotgun (WGS) entry which is preliminary data.</text>
</comment>
<dbReference type="SMART" id="SM01375">
    <property type="entry name" value="Dynein_light"/>
    <property type="match status" value="1"/>
</dbReference>
<evidence type="ECO:0000313" key="2">
    <source>
        <dbReference type="EMBL" id="CAD8095579.1"/>
    </source>
</evidence>
<accession>A0A8S1NWB7</accession>
<dbReference type="PANTHER" id="PTHR11886">
    <property type="entry name" value="DYNEIN LIGHT CHAIN"/>
    <property type="match status" value="1"/>
</dbReference>
<dbReference type="GO" id="GO:0005874">
    <property type="term" value="C:microtubule"/>
    <property type="evidence" value="ECO:0007669"/>
    <property type="project" value="UniProtKB-KW"/>
</dbReference>
<name>A0A8S1NWB7_PARPR</name>
<sequence length="124" mass="14190">MDISKIGSSAIDKSFGRGGQGKDAVVIVSNLEIHKPVVTFCDMSQAQKEFAFETAEHAFKLSAKREKRYFKDIAEYIKNEFDNKFQGTWHVIVGLHFGAFVSYESQCMIHFYINQLGFMIYKFG</sequence>
<reference evidence="2" key="1">
    <citation type="submission" date="2021-01" db="EMBL/GenBank/DDBJ databases">
        <authorList>
            <consortium name="Genoscope - CEA"/>
            <person name="William W."/>
        </authorList>
    </citation>
    <scope>NUCLEOTIDE SEQUENCE</scope>
</reference>
<comment type="similarity">
    <text evidence="1">Belongs to the dynein light chain family.</text>
</comment>
<gene>
    <name evidence="2" type="ORF">PPRIM_AZ9-3.1.T0990036</name>
</gene>
<comment type="subcellular location">
    <subcellularLocation>
        <location evidence="1">Cytoplasm</location>
        <location evidence="1">Cytoskeleton</location>
    </subcellularLocation>
</comment>
<keyword evidence="1" id="KW-0963">Cytoplasm</keyword>
<dbReference type="Proteomes" id="UP000688137">
    <property type="component" value="Unassembled WGS sequence"/>
</dbReference>
<proteinExistence type="inferred from homology"/>
<dbReference type="OMA" id="DLKYWQE"/>
<dbReference type="InterPro" id="IPR001372">
    <property type="entry name" value="Dynein_light_chain_typ-1/2"/>
</dbReference>
<dbReference type="GO" id="GO:0007017">
    <property type="term" value="P:microtubule-based process"/>
    <property type="evidence" value="ECO:0007669"/>
    <property type="project" value="InterPro"/>
</dbReference>
<keyword evidence="1" id="KW-0493">Microtubule</keyword>
<keyword evidence="1" id="KW-0206">Cytoskeleton</keyword>
<keyword evidence="1" id="KW-0505">Motor protein</keyword>
<keyword evidence="1" id="KW-0243">Dynein</keyword>
<evidence type="ECO:0000313" key="3">
    <source>
        <dbReference type="Proteomes" id="UP000688137"/>
    </source>
</evidence>
<dbReference type="Pfam" id="PF01221">
    <property type="entry name" value="Dynein_light"/>
    <property type="match status" value="1"/>
</dbReference>
<dbReference type="GO" id="GO:0045505">
    <property type="term" value="F:dynein intermediate chain binding"/>
    <property type="evidence" value="ECO:0007669"/>
    <property type="project" value="TreeGrafter"/>
</dbReference>
<dbReference type="PANTHER" id="PTHR11886:SF35">
    <property type="entry name" value="DYNEIN LIGHT CHAIN"/>
    <property type="match status" value="1"/>
</dbReference>
<keyword evidence="3" id="KW-1185">Reference proteome</keyword>
<dbReference type="FunFam" id="3.30.740.10:FF:000006">
    <property type="entry name" value="Dynein light chain"/>
    <property type="match status" value="1"/>
</dbReference>
<protein>
    <recommendedName>
        <fullName evidence="1">Dynein light chain</fullName>
    </recommendedName>
</protein>
<organism evidence="2 3">
    <name type="scientific">Paramecium primaurelia</name>
    <dbReference type="NCBI Taxonomy" id="5886"/>
    <lineage>
        <taxon>Eukaryota</taxon>
        <taxon>Sar</taxon>
        <taxon>Alveolata</taxon>
        <taxon>Ciliophora</taxon>
        <taxon>Intramacronucleata</taxon>
        <taxon>Oligohymenophorea</taxon>
        <taxon>Peniculida</taxon>
        <taxon>Parameciidae</taxon>
        <taxon>Paramecium</taxon>
    </lineage>
</organism>